<evidence type="ECO:0000313" key="2">
    <source>
        <dbReference type="EMBL" id="CAB4205568.1"/>
    </source>
</evidence>
<protein>
    <submittedName>
        <fullName evidence="1">Uncharacterized protein</fullName>
    </submittedName>
</protein>
<name>A0A6J5REA4_9CAUD</name>
<gene>
    <name evidence="1" type="ORF">UFOVP1286_29</name>
    <name evidence="2" type="ORF">UFOVP1407_59</name>
    <name evidence="3" type="ORF">UFOVP1640_26</name>
</gene>
<reference evidence="1" key="1">
    <citation type="submission" date="2020-05" db="EMBL/GenBank/DDBJ databases">
        <authorList>
            <person name="Chiriac C."/>
            <person name="Salcher M."/>
            <person name="Ghai R."/>
            <person name="Kavagutti S V."/>
        </authorList>
    </citation>
    <scope>NUCLEOTIDE SEQUENCE</scope>
</reference>
<evidence type="ECO:0000313" key="1">
    <source>
        <dbReference type="EMBL" id="CAB4195583.1"/>
    </source>
</evidence>
<evidence type="ECO:0000313" key="3">
    <source>
        <dbReference type="EMBL" id="CAB4221625.1"/>
    </source>
</evidence>
<dbReference type="EMBL" id="LR797247">
    <property type="protein sequence ID" value="CAB4195583.1"/>
    <property type="molecule type" value="Genomic_DNA"/>
</dbReference>
<proteinExistence type="predicted"/>
<accession>A0A6J5REA4</accession>
<sequence>MANTRIKRDLDDRLADRVQEVKERASNLSEDDIARRERLDAFRDKWANSALPDLPGGIIPGFHLCWLSTTNTYDSIDKRMALGYEPVKASDLGKGFEGLGKMNAGKFEGCISCNEMVLFKLPEDIYQEVMRMLHLEDPLEHQKNITANVRGVAGENKGGRSVLEGGTLEMEKETARANNKNIRF</sequence>
<organism evidence="1">
    <name type="scientific">uncultured Caudovirales phage</name>
    <dbReference type="NCBI Taxonomy" id="2100421"/>
    <lineage>
        <taxon>Viruses</taxon>
        <taxon>Duplodnaviria</taxon>
        <taxon>Heunggongvirae</taxon>
        <taxon>Uroviricota</taxon>
        <taxon>Caudoviricetes</taxon>
        <taxon>Peduoviridae</taxon>
        <taxon>Maltschvirus</taxon>
        <taxon>Maltschvirus maltsch</taxon>
    </lineage>
</organism>
<dbReference type="EMBL" id="LR797504">
    <property type="protein sequence ID" value="CAB4221625.1"/>
    <property type="molecule type" value="Genomic_DNA"/>
</dbReference>
<dbReference type="EMBL" id="LR797360">
    <property type="protein sequence ID" value="CAB4205568.1"/>
    <property type="molecule type" value="Genomic_DNA"/>
</dbReference>